<organism evidence="1 2">
    <name type="scientific">Pasteurella atlantica</name>
    <dbReference type="NCBI Taxonomy" id="2827233"/>
    <lineage>
        <taxon>Bacteria</taxon>
        <taxon>Pseudomonadati</taxon>
        <taxon>Pseudomonadota</taxon>
        <taxon>Gammaproteobacteria</taxon>
        <taxon>Pasteurellales</taxon>
        <taxon>Pasteurellaceae</taxon>
        <taxon>Pasteurella</taxon>
    </lineage>
</organism>
<name>A0AAW8CST2_9PAST</name>
<sequence>MRPTQAHFLRVSAEKESKAELEHLENATEYEKMLYLLARYKKEISNIQSREQLAEIKKKILPEFLPWIEGALTGGTGKQDHVLMTWQVWAIDCDEFHLALQIADYAIHQDLALPSNFSRTVPTMLAEEFADKAKKKHSANQRFEVSYLEQVQRLTADCDIFDESRARLLRELGLEQIHTDPKQALATLERALQLDNNIGVKGEIKKLRKQLEKADNTE</sequence>
<dbReference type="AlphaFoldDB" id="A0AAW8CST2"/>
<dbReference type="EMBL" id="JASAYJ010000030">
    <property type="protein sequence ID" value="MDP8188135.1"/>
    <property type="molecule type" value="Genomic_DNA"/>
</dbReference>
<dbReference type="RefSeq" id="WP_211597579.1">
    <property type="nucleotide sequence ID" value="NZ_JAGRQI010000006.1"/>
</dbReference>
<gene>
    <name evidence="1" type="primary">gpM</name>
    <name evidence="1" type="ORF">QJU78_10260</name>
</gene>
<dbReference type="GO" id="GO:0004519">
    <property type="term" value="F:endonuclease activity"/>
    <property type="evidence" value="ECO:0007669"/>
    <property type="project" value="InterPro"/>
</dbReference>
<protein>
    <submittedName>
        <fullName evidence="1">Phage terminase small subunit</fullName>
    </submittedName>
</protein>
<evidence type="ECO:0000313" key="2">
    <source>
        <dbReference type="Proteomes" id="UP001230466"/>
    </source>
</evidence>
<reference evidence="1" key="1">
    <citation type="journal article" date="2023" name="Front. Microbiol.">
        <title>Phylogeography and host specificity of Pasteurellaceae pathogenic to sea-farmed fish in the north-east Atlantic.</title>
        <authorList>
            <person name="Gulla S."/>
            <person name="Colquhoun D.J."/>
            <person name="Olsen A.B."/>
            <person name="Spilsberg B."/>
            <person name="Lagesen K."/>
            <person name="Aakesson C.P."/>
            <person name="Strom S."/>
            <person name="Manji F."/>
            <person name="Birkbeck T.H."/>
            <person name="Nilsen H.K."/>
        </authorList>
    </citation>
    <scope>NUCLEOTIDE SEQUENCE</scope>
    <source>
        <strain evidence="1">VIB1234</strain>
    </source>
</reference>
<dbReference type="GO" id="GO:0003677">
    <property type="term" value="F:DNA binding"/>
    <property type="evidence" value="ECO:0007669"/>
    <property type="project" value="InterPro"/>
</dbReference>
<evidence type="ECO:0000313" key="1">
    <source>
        <dbReference type="EMBL" id="MDP8188135.1"/>
    </source>
</evidence>
<dbReference type="InterPro" id="IPR010270">
    <property type="entry name" value="Phage_P2_GpM"/>
</dbReference>
<proteinExistence type="predicted"/>
<dbReference type="Proteomes" id="UP001230466">
    <property type="component" value="Unassembled WGS sequence"/>
</dbReference>
<accession>A0AAW8CST2</accession>
<dbReference type="Pfam" id="PF05944">
    <property type="entry name" value="Phage_term_smal"/>
    <property type="match status" value="1"/>
</dbReference>
<comment type="caution">
    <text evidence="1">The sequence shown here is derived from an EMBL/GenBank/DDBJ whole genome shotgun (WGS) entry which is preliminary data.</text>
</comment>